<reference evidence="7 8" key="1">
    <citation type="submission" date="2019-01" db="EMBL/GenBank/DDBJ databases">
        <title>Sinorhodobacter populi sp. nov. isolated from the symptomatic bark tissue of Populus euramericana canker.</title>
        <authorList>
            <person name="Xu G."/>
        </authorList>
    </citation>
    <scope>NUCLEOTIDE SEQUENCE [LARGE SCALE GENOMIC DNA]</scope>
    <source>
        <strain evidence="7 8">D19-10-3-21</strain>
    </source>
</reference>
<gene>
    <name evidence="7" type="ORF">D2T31_21380</name>
</gene>
<dbReference type="Gene3D" id="3.40.50.10490">
    <property type="entry name" value="Glucose-6-phosphate isomerase like protein, domain 1"/>
    <property type="match status" value="2"/>
</dbReference>
<dbReference type="Proteomes" id="UP000285295">
    <property type="component" value="Unassembled WGS sequence"/>
</dbReference>
<dbReference type="PROSITE" id="PS51464">
    <property type="entry name" value="SIS"/>
    <property type="match status" value="1"/>
</dbReference>
<dbReference type="PANTHER" id="PTHR10937">
    <property type="entry name" value="GLUCOSAMINE--FRUCTOSE-6-PHOSPHATE AMINOTRANSFERASE, ISOMERIZING"/>
    <property type="match status" value="1"/>
</dbReference>
<sequence>MTYRSTVARQPESLADTWSVCKAALAETDVSAIDKPVIGITGIGASFAAAVVGAAELQECGKRAFAIRAADLASGHDLADALVGLSHRGRSVETVSAFQSHASAMRLSITNDPDSPLAQASQIHVTLNNGSDATPSSTGYTATLLAMGMVFEKLSGADADSFAAIPDLAGQTLTNAAGKMARLRNLFSARRAIDCVGAGASLGTADGASLLIREASRIPASAYDTRHYLHGPMESMDATTGVVIFGDEREVELAHHLDRIGCPTLLVTTLPGIDDGELLTVVQVPRVENLIAQGIVNIFTAQLFAAELSDAAGLTDVKFRYRMSDTKIPLPENA</sequence>
<dbReference type="GO" id="GO:0097367">
    <property type="term" value="F:carbohydrate derivative binding"/>
    <property type="evidence" value="ECO:0007669"/>
    <property type="project" value="InterPro"/>
</dbReference>
<dbReference type="OrthoDB" id="6622555at2"/>
<evidence type="ECO:0000313" key="8">
    <source>
        <dbReference type="Proteomes" id="UP000285295"/>
    </source>
</evidence>
<keyword evidence="4" id="KW-0032">Aminotransferase</keyword>
<evidence type="ECO:0000259" key="6">
    <source>
        <dbReference type="PROSITE" id="PS51464"/>
    </source>
</evidence>
<reference evidence="7 8" key="2">
    <citation type="submission" date="2019-01" db="EMBL/GenBank/DDBJ databases">
        <authorList>
            <person name="Li Y."/>
        </authorList>
    </citation>
    <scope>NUCLEOTIDE SEQUENCE [LARGE SCALE GENOMIC DNA]</scope>
    <source>
        <strain evidence="7 8">D19-10-3-21</strain>
    </source>
</reference>
<evidence type="ECO:0000313" key="7">
    <source>
        <dbReference type="EMBL" id="RWR25913.1"/>
    </source>
</evidence>
<dbReference type="InterPro" id="IPR046348">
    <property type="entry name" value="SIS_dom_sf"/>
</dbReference>
<dbReference type="Pfam" id="PF01380">
    <property type="entry name" value="SIS"/>
    <property type="match status" value="1"/>
</dbReference>
<dbReference type="EMBL" id="SAUX01000043">
    <property type="protein sequence ID" value="RWR25913.1"/>
    <property type="molecule type" value="Genomic_DNA"/>
</dbReference>
<dbReference type="GO" id="GO:0006487">
    <property type="term" value="P:protein N-linked glycosylation"/>
    <property type="evidence" value="ECO:0007669"/>
    <property type="project" value="TreeGrafter"/>
</dbReference>
<dbReference type="RefSeq" id="WP_128238848.1">
    <property type="nucleotide sequence ID" value="NZ_SAUX01000043.1"/>
</dbReference>
<dbReference type="InterPro" id="IPR001347">
    <property type="entry name" value="SIS_dom"/>
</dbReference>
<accession>A0A443JZE5</accession>
<dbReference type="GO" id="GO:0004360">
    <property type="term" value="F:glutamine-fructose-6-phosphate transaminase (isomerizing) activity"/>
    <property type="evidence" value="ECO:0007669"/>
    <property type="project" value="UniProtKB-EC"/>
</dbReference>
<comment type="catalytic activity">
    <reaction evidence="1">
        <text>D-fructose 6-phosphate + L-glutamine = D-glucosamine 6-phosphate + L-glutamate</text>
        <dbReference type="Rhea" id="RHEA:13237"/>
        <dbReference type="ChEBI" id="CHEBI:29985"/>
        <dbReference type="ChEBI" id="CHEBI:58359"/>
        <dbReference type="ChEBI" id="CHEBI:58725"/>
        <dbReference type="ChEBI" id="CHEBI:61527"/>
        <dbReference type="EC" id="2.6.1.16"/>
    </reaction>
</comment>
<evidence type="ECO:0000256" key="3">
    <source>
        <dbReference type="ARBA" id="ARBA00016090"/>
    </source>
</evidence>
<comment type="caution">
    <text evidence="7">The sequence shown here is derived from an EMBL/GenBank/DDBJ whole genome shotgun (WGS) entry which is preliminary data.</text>
</comment>
<name>A0A443JZE5_9RHOB</name>
<dbReference type="EC" id="2.6.1.16" evidence="2"/>
<keyword evidence="5" id="KW-0315">Glutamine amidotransferase</keyword>
<dbReference type="GO" id="GO:0006002">
    <property type="term" value="P:fructose 6-phosphate metabolic process"/>
    <property type="evidence" value="ECO:0007669"/>
    <property type="project" value="TreeGrafter"/>
</dbReference>
<evidence type="ECO:0000256" key="4">
    <source>
        <dbReference type="ARBA" id="ARBA00022576"/>
    </source>
</evidence>
<evidence type="ECO:0000256" key="1">
    <source>
        <dbReference type="ARBA" id="ARBA00001031"/>
    </source>
</evidence>
<evidence type="ECO:0000256" key="2">
    <source>
        <dbReference type="ARBA" id="ARBA00012916"/>
    </source>
</evidence>
<dbReference type="GO" id="GO:0006047">
    <property type="term" value="P:UDP-N-acetylglucosamine metabolic process"/>
    <property type="evidence" value="ECO:0007669"/>
    <property type="project" value="TreeGrafter"/>
</dbReference>
<protein>
    <recommendedName>
        <fullName evidence="3">Glutamine--fructose-6-phosphate aminotransferase [isomerizing]</fullName>
        <ecNumber evidence="2">2.6.1.16</ecNumber>
    </recommendedName>
</protein>
<proteinExistence type="predicted"/>
<dbReference type="PANTHER" id="PTHR10937:SF0">
    <property type="entry name" value="GLUTAMINE--FRUCTOSE-6-PHOSPHATE TRANSAMINASE (ISOMERIZING)"/>
    <property type="match status" value="1"/>
</dbReference>
<feature type="domain" description="SIS" evidence="6">
    <location>
        <begin position="25"/>
        <end position="160"/>
    </location>
</feature>
<keyword evidence="4" id="KW-0808">Transferase</keyword>
<dbReference type="SUPFAM" id="SSF53697">
    <property type="entry name" value="SIS domain"/>
    <property type="match status" value="1"/>
</dbReference>
<organism evidence="7 8">
    <name type="scientific">Paenirhodobacter populi</name>
    <dbReference type="NCBI Taxonomy" id="2306993"/>
    <lineage>
        <taxon>Bacteria</taxon>
        <taxon>Pseudomonadati</taxon>
        <taxon>Pseudomonadota</taxon>
        <taxon>Alphaproteobacteria</taxon>
        <taxon>Rhodobacterales</taxon>
        <taxon>Rhodobacter group</taxon>
        <taxon>Paenirhodobacter</taxon>
    </lineage>
</organism>
<dbReference type="AlphaFoldDB" id="A0A443JZE5"/>
<evidence type="ECO:0000256" key="5">
    <source>
        <dbReference type="ARBA" id="ARBA00022962"/>
    </source>
</evidence>